<feature type="signal peptide" evidence="4">
    <location>
        <begin position="1"/>
        <end position="25"/>
    </location>
</feature>
<evidence type="ECO:0000313" key="6">
    <source>
        <dbReference type="EMBL" id="RUO41975.1"/>
    </source>
</evidence>
<evidence type="ECO:0000256" key="4">
    <source>
        <dbReference type="SAM" id="SignalP"/>
    </source>
</evidence>
<dbReference type="PANTHER" id="PTHR48094">
    <property type="entry name" value="PROTEIN/NUCLEIC ACID DEGLYCASE DJ-1-RELATED"/>
    <property type="match status" value="1"/>
</dbReference>
<dbReference type="InterPro" id="IPR029062">
    <property type="entry name" value="Class_I_gatase-like"/>
</dbReference>
<dbReference type="Pfam" id="PF12893">
    <property type="entry name" value="Lumazine_bd_2"/>
    <property type="match status" value="1"/>
</dbReference>
<keyword evidence="4" id="KW-0732">Signal</keyword>
<dbReference type="SUPFAM" id="SSF52317">
    <property type="entry name" value="Class I glutamine amidotransferase-like"/>
    <property type="match status" value="1"/>
</dbReference>
<dbReference type="InterPro" id="IPR039437">
    <property type="entry name" value="FrzH/put_lumazine-bd"/>
</dbReference>
<evidence type="ECO:0000256" key="3">
    <source>
        <dbReference type="ARBA" id="ARBA00038493"/>
    </source>
</evidence>
<protein>
    <submittedName>
        <fullName evidence="6">Peptidase</fullName>
    </submittedName>
</protein>
<organism evidence="6 7">
    <name type="scientific">Pseudidiomarina aestuarii</name>
    <dbReference type="NCBI Taxonomy" id="624146"/>
    <lineage>
        <taxon>Bacteria</taxon>
        <taxon>Pseudomonadati</taxon>
        <taxon>Pseudomonadota</taxon>
        <taxon>Gammaproteobacteria</taxon>
        <taxon>Alteromonadales</taxon>
        <taxon>Idiomarinaceae</taxon>
        <taxon>Pseudidiomarina</taxon>
    </lineage>
</organism>
<comment type="caution">
    <text evidence="6">The sequence shown here is derived from an EMBL/GenBank/DDBJ whole genome shotgun (WGS) entry which is preliminary data.</text>
</comment>
<dbReference type="Proteomes" id="UP000287766">
    <property type="component" value="Unassembled WGS sequence"/>
</dbReference>
<dbReference type="Gene3D" id="3.40.50.880">
    <property type="match status" value="1"/>
</dbReference>
<dbReference type="GO" id="GO:0019243">
    <property type="term" value="P:methylglyoxal catabolic process to D-lactate via S-lactoyl-glutathione"/>
    <property type="evidence" value="ECO:0007669"/>
    <property type="project" value="TreeGrafter"/>
</dbReference>
<dbReference type="RefSeq" id="WP_169930702.1">
    <property type="nucleotide sequence ID" value="NZ_PIPR01000001.1"/>
</dbReference>
<reference evidence="7" key="1">
    <citation type="journal article" date="2018" name="Front. Microbiol.">
        <title>Genome-Based Analysis Reveals the Taxonomy and Diversity of the Family Idiomarinaceae.</title>
        <authorList>
            <person name="Liu Y."/>
            <person name="Lai Q."/>
            <person name="Shao Z."/>
        </authorList>
    </citation>
    <scope>NUCLEOTIDE SEQUENCE [LARGE SCALE GENOMIC DNA]</scope>
    <source>
        <strain evidence="7">KYW314</strain>
    </source>
</reference>
<dbReference type="InterPro" id="IPR050325">
    <property type="entry name" value="Prot/Nucl_acid_deglycase"/>
</dbReference>
<dbReference type="AlphaFoldDB" id="A0A7Z6ZVA0"/>
<dbReference type="Gene3D" id="3.10.450.50">
    <property type="match status" value="1"/>
</dbReference>
<feature type="chain" id="PRO_5031559183" evidence="4">
    <location>
        <begin position="26"/>
        <end position="382"/>
    </location>
</feature>
<gene>
    <name evidence="6" type="ORF">CWE22_07480</name>
</gene>
<dbReference type="PANTHER" id="PTHR48094:SF11">
    <property type="entry name" value="GLUTATHIONE-INDEPENDENT GLYOXALASE HSP31-RELATED"/>
    <property type="match status" value="1"/>
</dbReference>
<sequence>MFSRHVVLKLLLLVSVFFCSAAAYATQSQQAQNRTAITQTLELYFYGSSHSDAEKLAQAFHPDALLYLEKADAAVWQVSIDEYLSWHKDENKGVDNGRIGRILQIDVEGNLAIAKAEILMPQRKQRFVDRFLLKKVADKWQIISKSAAGSSSNVNGQRILFILSSAHFHGASNLPTGVSFSEIVNAYDEFIRAGYSVDFVSPDGGALPLAYINTSDPMHKKYLYDADFMYAIGNTMNPTQVVPDDYRAVHYVGGTNAMYGVADNAELQRISMTIYEQHNGIISAVCHGTAGIAHLRLTNGEYLVKGKRISGYPDEYENPDRPYFKEFPFHITKTIEARGGDFLYSPRGQEHVEVDGRIVTGQNYQSSAGVAKAMIAILESQS</sequence>
<dbReference type="InterPro" id="IPR002818">
    <property type="entry name" value="DJ-1/PfpI"/>
</dbReference>
<dbReference type="InterPro" id="IPR032710">
    <property type="entry name" value="NTF2-like_dom_sf"/>
</dbReference>
<comment type="similarity">
    <text evidence="3">Belongs to the peptidase C56 family. HSP31-like subfamily.</text>
</comment>
<dbReference type="Pfam" id="PF01965">
    <property type="entry name" value="DJ-1_PfpI"/>
    <property type="match status" value="1"/>
</dbReference>
<accession>A0A7Z6ZVA0</accession>
<keyword evidence="7" id="KW-1185">Reference proteome</keyword>
<evidence type="ECO:0000313" key="7">
    <source>
        <dbReference type="Proteomes" id="UP000287766"/>
    </source>
</evidence>
<dbReference type="GO" id="GO:0005737">
    <property type="term" value="C:cytoplasm"/>
    <property type="evidence" value="ECO:0007669"/>
    <property type="project" value="TreeGrafter"/>
</dbReference>
<dbReference type="GO" id="GO:0019172">
    <property type="term" value="F:glyoxalase III activity"/>
    <property type="evidence" value="ECO:0007669"/>
    <property type="project" value="TreeGrafter"/>
</dbReference>
<dbReference type="EMBL" id="PIPR01000001">
    <property type="protein sequence ID" value="RUO41975.1"/>
    <property type="molecule type" value="Genomic_DNA"/>
</dbReference>
<dbReference type="SUPFAM" id="SSF54427">
    <property type="entry name" value="NTF2-like"/>
    <property type="match status" value="1"/>
</dbReference>
<keyword evidence="1" id="KW-0346">Stress response</keyword>
<evidence type="ECO:0000259" key="5">
    <source>
        <dbReference type="Pfam" id="PF01965"/>
    </source>
</evidence>
<feature type="domain" description="DJ-1/PfpI" evidence="5">
    <location>
        <begin position="177"/>
        <end position="366"/>
    </location>
</feature>
<name>A0A7Z6ZVA0_9GAMM</name>
<dbReference type="CDD" id="cd03141">
    <property type="entry name" value="GATase1_Hsp31_like"/>
    <property type="match status" value="1"/>
</dbReference>
<evidence type="ECO:0000256" key="2">
    <source>
        <dbReference type="ARBA" id="ARBA00023239"/>
    </source>
</evidence>
<proteinExistence type="inferred from homology"/>
<keyword evidence="2" id="KW-0456">Lyase</keyword>
<evidence type="ECO:0000256" key="1">
    <source>
        <dbReference type="ARBA" id="ARBA00023016"/>
    </source>
</evidence>